<keyword evidence="2" id="KW-1185">Reference proteome</keyword>
<dbReference type="EMBL" id="FUWM01000014">
    <property type="protein sequence ID" value="SJZ78641.1"/>
    <property type="molecule type" value="Genomic_DNA"/>
</dbReference>
<dbReference type="InterPro" id="IPR012675">
    <property type="entry name" value="Beta-grasp_dom_sf"/>
</dbReference>
<sequence length="71" mass="8125">MKIVLNGEELELDKELTIEELLKKEDVDMPEMVSVELNGEILVREEFKDQIVKGGDKVEFLYFMGGGTSEF</sequence>
<dbReference type="InterPro" id="IPR010035">
    <property type="entry name" value="Thi_S"/>
</dbReference>
<gene>
    <name evidence="1" type="ORF">SAMN02745118_01823</name>
</gene>
<evidence type="ECO:0000313" key="1">
    <source>
        <dbReference type="EMBL" id="SJZ78641.1"/>
    </source>
</evidence>
<accession>A0A1T4NH33</accession>
<dbReference type="RefSeq" id="WP_078810276.1">
    <property type="nucleotide sequence ID" value="NZ_FUWM01000014.1"/>
</dbReference>
<dbReference type="CDD" id="cd00565">
    <property type="entry name" value="Ubl_ThiS"/>
    <property type="match status" value="1"/>
</dbReference>
<dbReference type="Proteomes" id="UP000190625">
    <property type="component" value="Unassembled WGS sequence"/>
</dbReference>
<proteinExistence type="predicted"/>
<dbReference type="PANTHER" id="PTHR34472:SF1">
    <property type="entry name" value="SULFUR CARRIER PROTEIN THIS"/>
    <property type="match status" value="1"/>
</dbReference>
<dbReference type="STRING" id="142842.SAMN02745118_01823"/>
<dbReference type="AlphaFoldDB" id="A0A1T4NH33"/>
<dbReference type="InterPro" id="IPR016155">
    <property type="entry name" value="Mopterin_synth/thiamin_S_b"/>
</dbReference>
<reference evidence="2" key="1">
    <citation type="submission" date="2017-02" db="EMBL/GenBank/DDBJ databases">
        <authorList>
            <person name="Varghese N."/>
            <person name="Submissions S."/>
        </authorList>
    </citation>
    <scope>NUCLEOTIDE SEQUENCE [LARGE SCALE GENOMIC DNA]</scope>
    <source>
        <strain evidence="2">ATCC BAA-73</strain>
    </source>
</reference>
<dbReference type="OrthoDB" id="9810692at2"/>
<dbReference type="Gene3D" id="3.10.20.30">
    <property type="match status" value="1"/>
</dbReference>
<evidence type="ECO:0000313" key="2">
    <source>
        <dbReference type="Proteomes" id="UP000190625"/>
    </source>
</evidence>
<dbReference type="InterPro" id="IPR003749">
    <property type="entry name" value="ThiS/MoaD-like"/>
</dbReference>
<dbReference type="SUPFAM" id="SSF54285">
    <property type="entry name" value="MoaD/ThiS"/>
    <property type="match status" value="1"/>
</dbReference>
<protein>
    <submittedName>
        <fullName evidence="1">Sulfur carrier protein</fullName>
    </submittedName>
</protein>
<name>A0A1T4NH33_9FIRM</name>
<dbReference type="PANTHER" id="PTHR34472">
    <property type="entry name" value="SULFUR CARRIER PROTEIN THIS"/>
    <property type="match status" value="1"/>
</dbReference>
<organism evidence="1 2">
    <name type="scientific">Selenihalanaerobacter shriftii</name>
    <dbReference type="NCBI Taxonomy" id="142842"/>
    <lineage>
        <taxon>Bacteria</taxon>
        <taxon>Bacillati</taxon>
        <taxon>Bacillota</taxon>
        <taxon>Clostridia</taxon>
        <taxon>Halanaerobiales</taxon>
        <taxon>Halobacteroidaceae</taxon>
        <taxon>Selenihalanaerobacter</taxon>
    </lineage>
</organism>
<dbReference type="Pfam" id="PF02597">
    <property type="entry name" value="ThiS"/>
    <property type="match status" value="1"/>
</dbReference>
<dbReference type="NCBIfam" id="TIGR01683">
    <property type="entry name" value="thiS"/>
    <property type="match status" value="1"/>
</dbReference>